<proteinExistence type="inferred from homology"/>
<dbReference type="GO" id="GO:0003729">
    <property type="term" value="F:mRNA binding"/>
    <property type="evidence" value="ECO:0007669"/>
    <property type="project" value="TreeGrafter"/>
</dbReference>
<dbReference type="Pfam" id="PF16320">
    <property type="entry name" value="Ribosomal_L12_N"/>
    <property type="match status" value="1"/>
</dbReference>
<dbReference type="CDD" id="cd00387">
    <property type="entry name" value="Ribosomal_L7_L12"/>
    <property type="match status" value="1"/>
</dbReference>
<feature type="domain" description="Large ribosomal subunit protein bL12 C-terminal" evidence="5">
    <location>
        <begin position="64"/>
        <end position="130"/>
    </location>
</feature>
<feature type="domain" description="Large ribosomal subunit protein bL12 oligomerization" evidence="6">
    <location>
        <begin position="9"/>
        <end position="54"/>
    </location>
</feature>
<evidence type="ECO:0000256" key="2">
    <source>
        <dbReference type="ARBA" id="ARBA00022980"/>
    </source>
</evidence>
<comment type="subunit">
    <text evidence="4">Homodimer. Part of the ribosomal stalk of the 50S ribosomal subunit. Forms a multimeric L10(L12)X complex, where L10 forms an elongated spine to which 2 to 4 L12 dimers bind in a sequential fashion. Binds GTP-bound translation factors.</text>
</comment>
<keyword evidence="3 4" id="KW-0687">Ribonucleoprotein</keyword>
<dbReference type="InterPro" id="IPR008932">
    <property type="entry name" value="Ribosomal_bL12_oligo"/>
</dbReference>
<dbReference type="InterPro" id="IPR013823">
    <property type="entry name" value="Ribosomal_bL12_C"/>
</dbReference>
<organism evidence="7 8">
    <name type="scientific">candidate division TA06 bacterium DG_78</name>
    <dbReference type="NCBI Taxonomy" id="1703772"/>
    <lineage>
        <taxon>Bacteria</taxon>
        <taxon>Bacteria division TA06</taxon>
    </lineage>
</organism>
<accession>A0A0S7Y7T3</accession>
<name>A0A0S7Y7T3_UNCT6</name>
<dbReference type="EMBL" id="LJNI01000172">
    <property type="protein sequence ID" value="KPJ70511.1"/>
    <property type="molecule type" value="Genomic_DNA"/>
</dbReference>
<dbReference type="InterPro" id="IPR000206">
    <property type="entry name" value="Ribosomal_bL12"/>
</dbReference>
<dbReference type="SUPFAM" id="SSF54736">
    <property type="entry name" value="ClpS-like"/>
    <property type="match status" value="1"/>
</dbReference>
<dbReference type="Gene3D" id="1.20.5.710">
    <property type="entry name" value="Single helix bin"/>
    <property type="match status" value="1"/>
</dbReference>
<protein>
    <recommendedName>
        <fullName evidence="4">Large ribosomal subunit protein bL12</fullName>
    </recommendedName>
</protein>
<dbReference type="InterPro" id="IPR036235">
    <property type="entry name" value="Ribosomal_bL12_oligo_N_sf"/>
</dbReference>
<evidence type="ECO:0000313" key="8">
    <source>
        <dbReference type="Proteomes" id="UP000051012"/>
    </source>
</evidence>
<sequence length="130" mass="13935">MTAKAKKGIDTLVEEIGNLSVLELSELVKALQDKFGVSAAAPVQVVAQQRGEAGQPAAEEKSEFTISMTSCGDKKIQVLKVLRELTGLGLKEAKDIIDNLPRAIKEGVSKEEAQNMKSKLEEVGASIELK</sequence>
<dbReference type="GO" id="GO:0022625">
    <property type="term" value="C:cytosolic large ribosomal subunit"/>
    <property type="evidence" value="ECO:0007669"/>
    <property type="project" value="TreeGrafter"/>
</dbReference>
<dbReference type="GO" id="GO:0003735">
    <property type="term" value="F:structural constituent of ribosome"/>
    <property type="evidence" value="ECO:0007669"/>
    <property type="project" value="InterPro"/>
</dbReference>
<keyword evidence="2 4" id="KW-0689">Ribosomal protein</keyword>
<dbReference type="PATRIC" id="fig|1703772.3.peg.1668"/>
<dbReference type="NCBIfam" id="TIGR00855">
    <property type="entry name" value="L12"/>
    <property type="match status" value="1"/>
</dbReference>
<evidence type="ECO:0000256" key="4">
    <source>
        <dbReference type="HAMAP-Rule" id="MF_00368"/>
    </source>
</evidence>
<evidence type="ECO:0000259" key="5">
    <source>
        <dbReference type="Pfam" id="PF00542"/>
    </source>
</evidence>
<dbReference type="Pfam" id="PF00542">
    <property type="entry name" value="Ribosomal_L12"/>
    <property type="match status" value="1"/>
</dbReference>
<dbReference type="PANTHER" id="PTHR45987">
    <property type="entry name" value="39S RIBOSOMAL PROTEIN L12"/>
    <property type="match status" value="1"/>
</dbReference>
<comment type="function">
    <text evidence="4">Forms part of the ribosomal stalk which helps the ribosome interact with GTP-bound translation factors. Is thus essential for accurate translation.</text>
</comment>
<reference evidence="7 8" key="1">
    <citation type="journal article" date="2015" name="Microbiome">
        <title>Genomic resolution of linkages in carbon, nitrogen, and sulfur cycling among widespread estuary sediment bacteria.</title>
        <authorList>
            <person name="Baker B.J."/>
            <person name="Lazar C.S."/>
            <person name="Teske A.P."/>
            <person name="Dick G.J."/>
        </authorList>
    </citation>
    <scope>NUCLEOTIDE SEQUENCE [LARGE SCALE GENOMIC DNA]</scope>
    <source>
        <strain evidence="7">DG_78</strain>
    </source>
</reference>
<dbReference type="GO" id="GO:0006412">
    <property type="term" value="P:translation"/>
    <property type="evidence" value="ECO:0007669"/>
    <property type="project" value="UniProtKB-UniRule"/>
</dbReference>
<dbReference type="AlphaFoldDB" id="A0A0S7Y7T3"/>
<evidence type="ECO:0000259" key="6">
    <source>
        <dbReference type="Pfam" id="PF16320"/>
    </source>
</evidence>
<dbReference type="FunFam" id="3.30.1390.10:FF:000001">
    <property type="entry name" value="50S ribosomal protein L7/L12"/>
    <property type="match status" value="1"/>
</dbReference>
<dbReference type="HAMAP" id="MF_00368">
    <property type="entry name" value="Ribosomal_bL12"/>
    <property type="match status" value="1"/>
</dbReference>
<dbReference type="Proteomes" id="UP000051012">
    <property type="component" value="Unassembled WGS sequence"/>
</dbReference>
<evidence type="ECO:0000256" key="3">
    <source>
        <dbReference type="ARBA" id="ARBA00023274"/>
    </source>
</evidence>
<dbReference type="InterPro" id="IPR014719">
    <property type="entry name" value="Ribosomal_bL12_C/ClpS-like"/>
</dbReference>
<evidence type="ECO:0000256" key="1">
    <source>
        <dbReference type="ARBA" id="ARBA00007197"/>
    </source>
</evidence>
<dbReference type="Gene3D" id="3.30.1390.10">
    <property type="match status" value="1"/>
</dbReference>
<gene>
    <name evidence="4 7" type="primary">rplL</name>
    <name evidence="7" type="ORF">AMJ52_09850</name>
</gene>
<evidence type="ECO:0000313" key="7">
    <source>
        <dbReference type="EMBL" id="KPJ70511.1"/>
    </source>
</evidence>
<comment type="caution">
    <text evidence="7">The sequence shown here is derived from an EMBL/GenBank/DDBJ whole genome shotgun (WGS) entry which is preliminary data.</text>
</comment>
<comment type="similarity">
    <text evidence="1 4">Belongs to the bacterial ribosomal protein bL12 family.</text>
</comment>
<dbReference type="SUPFAM" id="SSF48300">
    <property type="entry name" value="Ribosomal protein L7/12, oligomerisation (N-terminal) domain"/>
    <property type="match status" value="1"/>
</dbReference>
<dbReference type="PANTHER" id="PTHR45987:SF4">
    <property type="entry name" value="LARGE RIBOSOMAL SUBUNIT PROTEIN BL12M"/>
    <property type="match status" value="1"/>
</dbReference>